<name>A0A1B2I641_9BACT</name>
<keyword evidence="2" id="KW-1185">Reference proteome</keyword>
<proteinExistence type="predicted"/>
<dbReference type="GeneID" id="83058267"/>
<gene>
    <name evidence="1" type="ORF">BED41_10445</name>
</gene>
<dbReference type="RefSeq" id="WP_066745751.1">
    <property type="nucleotide sequence ID" value="NZ_CP016757.1"/>
</dbReference>
<dbReference type="Gene3D" id="3.90.1720.10">
    <property type="entry name" value="endopeptidase domain like (from Nostoc punctiforme)"/>
    <property type="match status" value="1"/>
</dbReference>
<dbReference type="OrthoDB" id="5273at2"/>
<protein>
    <recommendedName>
        <fullName evidence="3">NlpC/P60 domain-containing protein</fullName>
    </recommendedName>
</protein>
<dbReference type="Proteomes" id="UP000093044">
    <property type="component" value="Chromosome"/>
</dbReference>
<dbReference type="SUPFAM" id="SSF54001">
    <property type="entry name" value="Cysteine proteinases"/>
    <property type="match status" value="1"/>
</dbReference>
<dbReference type="KEGG" id="cpor:BED41_10445"/>
<evidence type="ECO:0000313" key="1">
    <source>
        <dbReference type="EMBL" id="ANZ45448.1"/>
    </source>
</evidence>
<sequence length="129" mass="14899">MMNDKINRLIGLPWGFGPGQTDCLRLSIAAQETYGRAIPLVWDYTPENYEARTRDIRRELEKIAHKIEAPEPGAVILFDFSPFYHLGTFINGNHFLHIPRGGTSRLTRWSVPYRKITIGIYKISEVPLW</sequence>
<accession>A0A1B2I641</accession>
<reference evidence="1" key="1">
    <citation type="submission" date="2016-08" db="EMBL/GenBank/DDBJ databases">
        <title>Complete genome of Cloacibacillus porcorum.</title>
        <authorList>
            <person name="Looft T."/>
            <person name="Bayles D.O."/>
            <person name="Alt D.P."/>
        </authorList>
    </citation>
    <scope>NUCLEOTIDE SEQUENCE [LARGE SCALE GENOMIC DNA]</scope>
    <source>
        <strain evidence="1">CL-84</strain>
    </source>
</reference>
<organism evidence="1 2">
    <name type="scientific">Cloacibacillus porcorum</name>
    <dbReference type="NCBI Taxonomy" id="1197717"/>
    <lineage>
        <taxon>Bacteria</taxon>
        <taxon>Thermotogati</taxon>
        <taxon>Synergistota</taxon>
        <taxon>Synergistia</taxon>
        <taxon>Synergistales</taxon>
        <taxon>Synergistaceae</taxon>
        <taxon>Cloacibacillus</taxon>
    </lineage>
</organism>
<dbReference type="EMBL" id="CP016757">
    <property type="protein sequence ID" value="ANZ45448.1"/>
    <property type="molecule type" value="Genomic_DNA"/>
</dbReference>
<evidence type="ECO:0000313" key="2">
    <source>
        <dbReference type="Proteomes" id="UP000093044"/>
    </source>
</evidence>
<dbReference type="AlphaFoldDB" id="A0A1B2I641"/>
<evidence type="ECO:0008006" key="3">
    <source>
        <dbReference type="Google" id="ProtNLM"/>
    </source>
</evidence>
<dbReference type="STRING" id="1197717.BED41_10445"/>
<dbReference type="InterPro" id="IPR038765">
    <property type="entry name" value="Papain-like_cys_pep_sf"/>
</dbReference>